<dbReference type="PANTHER" id="PTHR11439:SF483">
    <property type="entry name" value="PEPTIDE SYNTHASE GLIP-LIKE, PUTATIVE (AFU_ORTHOLOGUE AFUA_3G12920)-RELATED"/>
    <property type="match status" value="1"/>
</dbReference>
<comment type="caution">
    <text evidence="2">The sequence shown here is derived from an EMBL/GenBank/DDBJ whole genome shotgun (WGS) entry which is preliminary data.</text>
</comment>
<name>A0ABP0QST9_9DINO</name>
<reference evidence="2 3" key="1">
    <citation type="submission" date="2024-02" db="EMBL/GenBank/DDBJ databases">
        <authorList>
            <person name="Chen Y."/>
            <person name="Shah S."/>
            <person name="Dougan E. K."/>
            <person name="Thang M."/>
            <person name="Chan C."/>
        </authorList>
    </citation>
    <scope>NUCLEOTIDE SEQUENCE [LARGE SCALE GENOMIC DNA]</scope>
</reference>
<dbReference type="PANTHER" id="PTHR11439">
    <property type="entry name" value="GAG-POL-RELATED RETROTRANSPOSON"/>
    <property type="match status" value="1"/>
</dbReference>
<feature type="region of interest" description="Disordered" evidence="1">
    <location>
        <begin position="93"/>
        <end position="118"/>
    </location>
</feature>
<feature type="region of interest" description="Disordered" evidence="1">
    <location>
        <begin position="156"/>
        <end position="176"/>
    </location>
</feature>
<evidence type="ECO:0000313" key="3">
    <source>
        <dbReference type="Proteomes" id="UP001642464"/>
    </source>
</evidence>
<protein>
    <submittedName>
        <fullName evidence="2">Retrovirus-related Pol polyprotein from transposon RE2 (Retro element 2) (AtRE2)</fullName>
    </submittedName>
</protein>
<keyword evidence="3" id="KW-1185">Reference proteome</keyword>
<accession>A0ABP0QST9</accession>
<evidence type="ECO:0000313" key="2">
    <source>
        <dbReference type="EMBL" id="CAK9091353.1"/>
    </source>
</evidence>
<dbReference type="EMBL" id="CAXAMM010040140">
    <property type="protein sequence ID" value="CAK9091353.1"/>
    <property type="molecule type" value="Genomic_DNA"/>
</dbReference>
<evidence type="ECO:0000256" key="1">
    <source>
        <dbReference type="SAM" id="MobiDB-lite"/>
    </source>
</evidence>
<proteinExistence type="predicted"/>
<sequence length="595" mass="66906">MKTGHPLALWIPRYVAEQSKRYKVGADGRTPEERRTGKKWIKPTPVFGERIFIKPAGKGKKTDVSKMKEARFWMPQPFRQSKEGVVMGTGFHTVADGDRLPDEPSTFNAGRGGGSSSSEELLSALDGFQQVAHNETCRIGIKRCLVEQQQAKAEETKRLREADMAEEESTSWQEPEVQEMVERKDTYLVQSPMCKFGVKMENRILWLTNSTHIAEELEGVCINKLKGREVHRRIHLIGRDRAKAAQVYPVPLVEAILRGLKKELVGAHALSAEEEQYMDDVFEERGLLGLVHGDDFLVVGEDAQLRWLDGILNKKYTAKWENLVGDGPGDKSSMTTFLNRLIKYIPDGADHDGRRLEIEADARHAEILLPEFGFNKTTKGCDAPEDKMTQADLVEADRSLASAMKRPKMMDWQRLKKAVRYLALYEQPIEKFNVVALSDSDWAGDLRSRRSTTGAVIKAGEHTILVKGTSQKIVALSSCESEFYGTRRTATHAEFVRGVMAFWGFEARKVKLMVDSSAAKAMSERKGVGANRHVQARYLWLQDKVFNKELEVGKVAGKVNDADLVTKVQPRATIHAHLQRLGFEKSGREGRQGLT</sequence>
<dbReference type="CDD" id="cd09272">
    <property type="entry name" value="RNase_HI_RT_Ty1"/>
    <property type="match status" value="1"/>
</dbReference>
<dbReference type="Proteomes" id="UP001642464">
    <property type="component" value="Unassembled WGS sequence"/>
</dbReference>
<gene>
    <name evidence="2" type="ORF">SCF082_LOCUS43040</name>
</gene>
<organism evidence="2 3">
    <name type="scientific">Durusdinium trenchii</name>
    <dbReference type="NCBI Taxonomy" id="1381693"/>
    <lineage>
        <taxon>Eukaryota</taxon>
        <taxon>Sar</taxon>
        <taxon>Alveolata</taxon>
        <taxon>Dinophyceae</taxon>
        <taxon>Suessiales</taxon>
        <taxon>Symbiodiniaceae</taxon>
        <taxon>Durusdinium</taxon>
    </lineage>
</organism>